<comment type="caution">
    <text evidence="2">The sequence shown here is derived from an EMBL/GenBank/DDBJ whole genome shotgun (WGS) entry which is preliminary data.</text>
</comment>
<keyword evidence="1" id="KW-1133">Transmembrane helix</keyword>
<keyword evidence="1" id="KW-0472">Membrane</keyword>
<reference evidence="2 3" key="1">
    <citation type="submission" date="2014-02" db="EMBL/GenBank/DDBJ databases">
        <title>The small core and large imbalanced accessory genome model reveals a collaborative survival strategy of Sorangium cellulosum strains in nature.</title>
        <authorList>
            <person name="Han K."/>
            <person name="Peng R."/>
            <person name="Blom J."/>
            <person name="Li Y.-Z."/>
        </authorList>
    </citation>
    <scope>NUCLEOTIDE SEQUENCE [LARGE SCALE GENOMIC DNA]</scope>
    <source>
        <strain evidence="2 3">So0157-25</strain>
    </source>
</reference>
<proteinExistence type="predicted"/>
<protein>
    <recommendedName>
        <fullName evidence="4">DUF1003 domain-containing protein</fullName>
    </recommendedName>
</protein>
<feature type="transmembrane region" description="Helical" evidence="1">
    <location>
        <begin position="91"/>
        <end position="113"/>
    </location>
</feature>
<sequence>MTAEDRPTPVEDVEDVPDRSEVEGVVRRNIQALLEVRREQERKKSFQEALAGKITGFTGSMTFVFLHAALFGGWLVVNTGVTPFIEPFDPFPFVMLAMIASVEAIFLSTFVLISQNRMQALADKRADLDLQVNLLAEHEITRLIELVDGISRHLEVPRRTDPHLEELKKDVHPEVVLDEIERAQQDAVKD</sequence>
<evidence type="ECO:0000313" key="2">
    <source>
        <dbReference type="EMBL" id="KYF56823.1"/>
    </source>
</evidence>
<dbReference type="PANTHER" id="PTHR41386:SF1">
    <property type="entry name" value="MEMBRANE PROTEIN"/>
    <property type="match status" value="1"/>
</dbReference>
<evidence type="ECO:0000313" key="3">
    <source>
        <dbReference type="Proteomes" id="UP000075420"/>
    </source>
</evidence>
<name>A0A150PMF6_SORCE</name>
<evidence type="ECO:0000256" key="1">
    <source>
        <dbReference type="SAM" id="Phobius"/>
    </source>
</evidence>
<feature type="transmembrane region" description="Helical" evidence="1">
    <location>
        <begin position="50"/>
        <end position="71"/>
    </location>
</feature>
<organism evidence="2 3">
    <name type="scientific">Sorangium cellulosum</name>
    <name type="common">Polyangium cellulosum</name>
    <dbReference type="NCBI Taxonomy" id="56"/>
    <lineage>
        <taxon>Bacteria</taxon>
        <taxon>Pseudomonadati</taxon>
        <taxon>Myxococcota</taxon>
        <taxon>Polyangia</taxon>
        <taxon>Polyangiales</taxon>
        <taxon>Polyangiaceae</taxon>
        <taxon>Sorangium</taxon>
    </lineage>
</organism>
<dbReference type="AlphaFoldDB" id="A0A150PMF6"/>
<dbReference type="InterPro" id="IPR010406">
    <property type="entry name" value="DUF1003"/>
</dbReference>
<dbReference type="Proteomes" id="UP000075420">
    <property type="component" value="Unassembled WGS sequence"/>
</dbReference>
<dbReference type="EMBL" id="JELY01001127">
    <property type="protein sequence ID" value="KYF56823.1"/>
    <property type="molecule type" value="Genomic_DNA"/>
</dbReference>
<dbReference type="PANTHER" id="PTHR41386">
    <property type="entry name" value="INTEGRAL MEMBRANE PROTEIN-RELATED"/>
    <property type="match status" value="1"/>
</dbReference>
<dbReference type="Pfam" id="PF06210">
    <property type="entry name" value="DUF1003"/>
    <property type="match status" value="1"/>
</dbReference>
<keyword evidence="1" id="KW-0812">Transmembrane</keyword>
<gene>
    <name evidence="2" type="ORF">BE08_12465</name>
</gene>
<accession>A0A150PMF6</accession>
<evidence type="ECO:0008006" key="4">
    <source>
        <dbReference type="Google" id="ProtNLM"/>
    </source>
</evidence>